<dbReference type="KEGG" id="bip:Bint_2200"/>
<sequence>MIVEYFELEISKLKYILYSKKINYHNIINYKIKCFYNNIQNYISKNNDKMIYYDYKLYFIPFLIFDNFKHGKITEKEHNELLKSYRKLYKSFKKKQKEKKNIIILDIK</sequence>
<dbReference type="GeneID" id="88626015"/>
<protein>
    <submittedName>
        <fullName evidence="1">Uncharacterized protein</fullName>
    </submittedName>
</protein>
<gene>
    <name evidence="1" type="ordered locus">Bint_2200</name>
</gene>
<organism evidence="1 2">
    <name type="scientific">Brachyspira intermedia (strain ATCC 51140 / PWS/A)</name>
    <name type="common">Serpulina intermedia</name>
    <dbReference type="NCBI Taxonomy" id="1045858"/>
    <lineage>
        <taxon>Bacteria</taxon>
        <taxon>Pseudomonadati</taxon>
        <taxon>Spirochaetota</taxon>
        <taxon>Spirochaetia</taxon>
        <taxon>Brachyspirales</taxon>
        <taxon>Brachyspiraceae</taxon>
        <taxon>Brachyspira</taxon>
    </lineage>
</organism>
<dbReference type="AlphaFoldDB" id="G0ELV9"/>
<evidence type="ECO:0000313" key="2">
    <source>
        <dbReference type="Proteomes" id="UP000008522"/>
    </source>
</evidence>
<evidence type="ECO:0000313" key="1">
    <source>
        <dbReference type="EMBL" id="AEM22808.1"/>
    </source>
</evidence>
<name>G0ELV9_BRAIP</name>
<accession>G0ELV9</accession>
<proteinExistence type="predicted"/>
<dbReference type="EMBL" id="CP002874">
    <property type="protein sequence ID" value="AEM22808.1"/>
    <property type="molecule type" value="Genomic_DNA"/>
</dbReference>
<dbReference type="RefSeq" id="WP_014488621.1">
    <property type="nucleotide sequence ID" value="NC_017243.1"/>
</dbReference>
<dbReference type="Proteomes" id="UP000008522">
    <property type="component" value="Chromosome"/>
</dbReference>
<keyword evidence="2" id="KW-1185">Reference proteome</keyword>
<reference evidence="1 2" key="1">
    <citation type="journal article" date="2011" name="BMC Genomics">
        <title>Complete genome sequence of Brachyspira intermedia reveals unique genomic features in Brachyspira species and phage-mediated horizontal gene transfer.</title>
        <authorList>
            <person name="Hafstrom T."/>
            <person name="Jansson D.S."/>
            <person name="Segerman B."/>
        </authorList>
    </citation>
    <scope>NUCLEOTIDE SEQUENCE [LARGE SCALE GENOMIC DNA]</scope>
    <source>
        <strain evidence="2">ATCC 51140 / PWS/A</strain>
    </source>
</reference>
<dbReference type="HOGENOM" id="CLU_2191962_0_0_12"/>
<dbReference type="PATRIC" id="fig|1045858.4.peg.2204"/>